<dbReference type="InterPro" id="IPR036010">
    <property type="entry name" value="2Fe-2S_ferredoxin-like_sf"/>
</dbReference>
<evidence type="ECO:0000256" key="6">
    <source>
        <dbReference type="ARBA" id="ARBA00023004"/>
    </source>
</evidence>
<evidence type="ECO:0000256" key="1">
    <source>
        <dbReference type="ARBA" id="ARBA00007874"/>
    </source>
</evidence>
<dbReference type="InterPro" id="IPR012675">
    <property type="entry name" value="Beta-grasp_dom_sf"/>
</dbReference>
<gene>
    <name evidence="11" type="ORF">C469_09546</name>
</gene>
<dbReference type="OrthoDB" id="322863at2157"/>
<proteinExistence type="inferred from homology"/>
<comment type="similarity">
    <text evidence="1">Belongs to the 2Fe2S plant-type ferredoxin family.</text>
</comment>
<name>M0NQ16_9EURY</name>
<dbReference type="SUPFAM" id="SSF54292">
    <property type="entry name" value="2Fe-2S ferredoxin-like"/>
    <property type="match status" value="1"/>
</dbReference>
<keyword evidence="2" id="KW-0813">Transport</keyword>
<dbReference type="RefSeq" id="WP_008006013.1">
    <property type="nucleotide sequence ID" value="NZ_AOJG01000027.1"/>
</dbReference>
<dbReference type="GO" id="GO:0046872">
    <property type="term" value="F:metal ion binding"/>
    <property type="evidence" value="ECO:0007669"/>
    <property type="project" value="UniProtKB-KW"/>
</dbReference>
<feature type="domain" description="2Fe-2S ferredoxin-type" evidence="10">
    <location>
        <begin position="57"/>
        <end position="148"/>
    </location>
</feature>
<dbReference type="InterPro" id="IPR053441">
    <property type="entry name" value="2Fe2S_Ferredoxin"/>
</dbReference>
<dbReference type="PANTHER" id="PTHR43112:SF3">
    <property type="entry name" value="FERREDOXIN-2, CHLOROPLASTIC"/>
    <property type="match status" value="1"/>
</dbReference>
<evidence type="ECO:0000256" key="9">
    <source>
        <dbReference type="SAM" id="MobiDB-lite"/>
    </source>
</evidence>
<dbReference type="GO" id="GO:0051537">
    <property type="term" value="F:2 iron, 2 sulfur cluster binding"/>
    <property type="evidence" value="ECO:0007669"/>
    <property type="project" value="UniProtKB-KW"/>
</dbReference>
<evidence type="ECO:0000256" key="7">
    <source>
        <dbReference type="ARBA" id="ARBA00023014"/>
    </source>
</evidence>
<dbReference type="PROSITE" id="PS00197">
    <property type="entry name" value="2FE2S_FER_1"/>
    <property type="match status" value="1"/>
</dbReference>
<evidence type="ECO:0000256" key="8">
    <source>
        <dbReference type="ARBA" id="ARBA00034078"/>
    </source>
</evidence>
<evidence type="ECO:0000313" key="12">
    <source>
        <dbReference type="Proteomes" id="UP000011650"/>
    </source>
</evidence>
<organism evidence="11 12">
    <name type="scientific">Halorubrum lipolyticum DSM 21995</name>
    <dbReference type="NCBI Taxonomy" id="1227482"/>
    <lineage>
        <taxon>Archaea</taxon>
        <taxon>Methanobacteriati</taxon>
        <taxon>Methanobacteriota</taxon>
        <taxon>Stenosarchaea group</taxon>
        <taxon>Halobacteria</taxon>
        <taxon>Halobacteriales</taxon>
        <taxon>Haloferacaceae</taxon>
        <taxon>Halorubrum</taxon>
    </lineage>
</organism>
<dbReference type="PANTHER" id="PTHR43112">
    <property type="entry name" value="FERREDOXIN"/>
    <property type="match status" value="1"/>
</dbReference>
<keyword evidence="7" id="KW-0411">Iron-sulfur</keyword>
<keyword evidence="5" id="KW-0249">Electron transport</keyword>
<protein>
    <submittedName>
        <fullName evidence="11">(2Fe-2S) ferredoxin</fullName>
    </submittedName>
</protein>
<dbReference type="PROSITE" id="PS51085">
    <property type="entry name" value="2FE2S_FER_2"/>
    <property type="match status" value="1"/>
</dbReference>
<comment type="cofactor">
    <cofactor evidence="8">
        <name>[2Fe-2S] cluster</name>
        <dbReference type="ChEBI" id="CHEBI:190135"/>
    </cofactor>
</comment>
<dbReference type="Gene3D" id="3.10.20.30">
    <property type="match status" value="1"/>
</dbReference>
<keyword evidence="6" id="KW-0408">Iron</keyword>
<evidence type="ECO:0000256" key="2">
    <source>
        <dbReference type="ARBA" id="ARBA00022448"/>
    </source>
</evidence>
<dbReference type="AlphaFoldDB" id="M0NQ16"/>
<keyword evidence="4" id="KW-0479">Metal-binding</keyword>
<reference evidence="11 12" key="1">
    <citation type="journal article" date="2014" name="PLoS Genet.">
        <title>Phylogenetically driven sequencing of extremely halophilic archaea reveals strategies for static and dynamic osmo-response.</title>
        <authorList>
            <person name="Becker E.A."/>
            <person name="Seitzer P.M."/>
            <person name="Tritt A."/>
            <person name="Larsen D."/>
            <person name="Krusor M."/>
            <person name="Yao A.I."/>
            <person name="Wu D."/>
            <person name="Madern D."/>
            <person name="Eisen J.A."/>
            <person name="Darling A.E."/>
            <person name="Facciotti M.T."/>
        </authorList>
    </citation>
    <scope>NUCLEOTIDE SEQUENCE [LARGE SCALE GENOMIC DNA]</scope>
    <source>
        <strain evidence="11 12">DSM 21995</strain>
    </source>
</reference>
<evidence type="ECO:0000259" key="10">
    <source>
        <dbReference type="PROSITE" id="PS51085"/>
    </source>
</evidence>
<sequence>MPEDSSLPNIKIGSDAAKDPDFEGGETEVSTVEYLDYRVVDANDWEIDDDDLFEKAAAADLDEEEYGTMEVSRNRKLLDAAEDNGFDWPFSCRAASCANCTGILVDGELEMEMNLIITDEEVEERGIRLTCQSKPATDHVRVIHNAKHLDYLQDRVIGVREV</sequence>
<dbReference type="EMBL" id="AOJG01000027">
    <property type="protein sequence ID" value="EMA59856.1"/>
    <property type="molecule type" value="Genomic_DNA"/>
</dbReference>
<dbReference type="CDD" id="cd00207">
    <property type="entry name" value="fer2"/>
    <property type="match status" value="1"/>
</dbReference>
<dbReference type="PATRIC" id="fig|1227482.3.peg.1922"/>
<feature type="region of interest" description="Disordered" evidence="9">
    <location>
        <begin position="1"/>
        <end position="27"/>
    </location>
</feature>
<dbReference type="Pfam" id="PF00111">
    <property type="entry name" value="Fer2"/>
    <property type="match status" value="1"/>
</dbReference>
<keyword evidence="12" id="KW-1185">Reference proteome</keyword>
<evidence type="ECO:0000256" key="5">
    <source>
        <dbReference type="ARBA" id="ARBA00022982"/>
    </source>
</evidence>
<dbReference type="Proteomes" id="UP000011650">
    <property type="component" value="Unassembled WGS sequence"/>
</dbReference>
<keyword evidence="3" id="KW-0001">2Fe-2S</keyword>
<evidence type="ECO:0000256" key="3">
    <source>
        <dbReference type="ARBA" id="ARBA00022714"/>
    </source>
</evidence>
<dbReference type="InterPro" id="IPR006058">
    <property type="entry name" value="2Fe2S_fd_BS"/>
</dbReference>
<comment type="caution">
    <text evidence="11">The sequence shown here is derived from an EMBL/GenBank/DDBJ whole genome shotgun (WGS) entry which is preliminary data.</text>
</comment>
<dbReference type="STRING" id="1227482.C469_09546"/>
<evidence type="ECO:0000256" key="4">
    <source>
        <dbReference type="ARBA" id="ARBA00022723"/>
    </source>
</evidence>
<accession>M0NQ16</accession>
<dbReference type="InterPro" id="IPR001041">
    <property type="entry name" value="2Fe-2S_ferredoxin-type"/>
</dbReference>
<dbReference type="NCBIfam" id="NF041393">
    <property type="entry name" value="Frdxn_Halo"/>
    <property type="match status" value="1"/>
</dbReference>
<evidence type="ECO:0000313" key="11">
    <source>
        <dbReference type="EMBL" id="EMA59856.1"/>
    </source>
</evidence>